<dbReference type="InterPro" id="IPR027417">
    <property type="entry name" value="P-loop_NTPase"/>
</dbReference>
<dbReference type="Gene3D" id="3.40.50.300">
    <property type="entry name" value="P-loop containing nucleotide triphosphate hydrolases"/>
    <property type="match status" value="1"/>
</dbReference>
<protein>
    <recommendedName>
        <fullName evidence="4">Sulfotransferase domain-containing protein</fullName>
    </recommendedName>
</protein>
<feature type="signal peptide" evidence="1">
    <location>
        <begin position="1"/>
        <end position="19"/>
    </location>
</feature>
<dbReference type="Proteomes" id="UP001363151">
    <property type="component" value="Unassembled WGS sequence"/>
</dbReference>
<evidence type="ECO:0008006" key="4">
    <source>
        <dbReference type="Google" id="ProtNLM"/>
    </source>
</evidence>
<name>A0ABR1FII8_AURAN</name>
<dbReference type="SUPFAM" id="SSF52540">
    <property type="entry name" value="P-loop containing nucleoside triphosphate hydrolases"/>
    <property type="match status" value="1"/>
</dbReference>
<sequence length="334" mass="35968">MGSPIKVALLLLLGARATATNRTFRAVIFKEARTGSTWLADLLRNERSVGYFAHEASSCVKNGDGALQRTALFSLLAAPACDMRCGVQAKDAARLRWLADERRPAPSCFAGKLVGFDIQAKNDLGEDRSPPLDWPADWKRLLRLPDVRAVVFARTNVVKRCVSKAHVDVFYAQCRTRKAVSADHRACLAAHRAAIDAPVAVDGADLARLAHNEGREWVDLMERAGAAGGRPPLLVFYEALLRDPHRELKRFFAALGMGDRAVSAASGSLKITGDDLRTSVANFSGVEAALGAADPCFLGQLRDAESRVFDTICLAGGTSAFSKHGDASPTAYGY</sequence>
<dbReference type="EMBL" id="JBBJCI010000416">
    <property type="protein sequence ID" value="KAK7231388.1"/>
    <property type="molecule type" value="Genomic_DNA"/>
</dbReference>
<keyword evidence="3" id="KW-1185">Reference proteome</keyword>
<feature type="chain" id="PRO_5045085446" description="Sulfotransferase domain-containing protein" evidence="1">
    <location>
        <begin position="20"/>
        <end position="334"/>
    </location>
</feature>
<reference evidence="2 3" key="1">
    <citation type="submission" date="2024-03" db="EMBL/GenBank/DDBJ databases">
        <title>Aureococcus anophagefferens CCMP1851 and Kratosvirus quantuckense: Draft genome of a second virus-susceptible host strain in the model system.</title>
        <authorList>
            <person name="Chase E."/>
            <person name="Truchon A.R."/>
            <person name="Schepens W."/>
            <person name="Wilhelm S.W."/>
        </authorList>
    </citation>
    <scope>NUCLEOTIDE SEQUENCE [LARGE SCALE GENOMIC DNA]</scope>
    <source>
        <strain evidence="2 3">CCMP1851</strain>
    </source>
</reference>
<evidence type="ECO:0000313" key="3">
    <source>
        <dbReference type="Proteomes" id="UP001363151"/>
    </source>
</evidence>
<organism evidence="2 3">
    <name type="scientific">Aureococcus anophagefferens</name>
    <name type="common">Harmful bloom alga</name>
    <dbReference type="NCBI Taxonomy" id="44056"/>
    <lineage>
        <taxon>Eukaryota</taxon>
        <taxon>Sar</taxon>
        <taxon>Stramenopiles</taxon>
        <taxon>Ochrophyta</taxon>
        <taxon>Pelagophyceae</taxon>
        <taxon>Pelagomonadales</taxon>
        <taxon>Pelagomonadaceae</taxon>
        <taxon>Aureococcus</taxon>
    </lineage>
</organism>
<evidence type="ECO:0000313" key="2">
    <source>
        <dbReference type="EMBL" id="KAK7231388.1"/>
    </source>
</evidence>
<accession>A0ABR1FII8</accession>
<keyword evidence="1" id="KW-0732">Signal</keyword>
<comment type="caution">
    <text evidence="2">The sequence shown here is derived from an EMBL/GenBank/DDBJ whole genome shotgun (WGS) entry which is preliminary data.</text>
</comment>
<proteinExistence type="predicted"/>
<gene>
    <name evidence="2" type="ORF">SO694_00072132</name>
</gene>
<evidence type="ECO:0000256" key="1">
    <source>
        <dbReference type="SAM" id="SignalP"/>
    </source>
</evidence>